<accession>A7RXC4</accession>
<dbReference type="EMBL" id="DS469549">
    <property type="protein sequence ID" value="EDO43941.1"/>
    <property type="molecule type" value="Genomic_DNA"/>
</dbReference>
<organism evidence="2 3">
    <name type="scientific">Nematostella vectensis</name>
    <name type="common">Starlet sea anemone</name>
    <dbReference type="NCBI Taxonomy" id="45351"/>
    <lineage>
        <taxon>Eukaryota</taxon>
        <taxon>Metazoa</taxon>
        <taxon>Cnidaria</taxon>
        <taxon>Anthozoa</taxon>
        <taxon>Hexacorallia</taxon>
        <taxon>Actiniaria</taxon>
        <taxon>Edwardsiidae</taxon>
        <taxon>Nematostella</taxon>
    </lineage>
</organism>
<dbReference type="HOGENOM" id="CLU_848114_0_0_1"/>
<name>A7RXC4_NEMVE</name>
<gene>
    <name evidence="2" type="ORF">NEMVEDRAFT_v1g241330</name>
</gene>
<dbReference type="AlphaFoldDB" id="A7RXC4"/>
<keyword evidence="3" id="KW-1185">Reference proteome</keyword>
<protein>
    <submittedName>
        <fullName evidence="2">Uncharacterized protein</fullName>
    </submittedName>
</protein>
<reference evidence="2 3" key="1">
    <citation type="journal article" date="2007" name="Science">
        <title>Sea anemone genome reveals ancestral eumetazoan gene repertoire and genomic organization.</title>
        <authorList>
            <person name="Putnam N.H."/>
            <person name="Srivastava M."/>
            <person name="Hellsten U."/>
            <person name="Dirks B."/>
            <person name="Chapman J."/>
            <person name="Salamov A."/>
            <person name="Terry A."/>
            <person name="Shapiro H."/>
            <person name="Lindquist E."/>
            <person name="Kapitonov V.V."/>
            <person name="Jurka J."/>
            <person name="Genikhovich G."/>
            <person name="Grigoriev I.V."/>
            <person name="Lucas S.M."/>
            <person name="Steele R.E."/>
            <person name="Finnerty J.R."/>
            <person name="Technau U."/>
            <person name="Martindale M.Q."/>
            <person name="Rokhsar D.S."/>
        </authorList>
    </citation>
    <scope>NUCLEOTIDE SEQUENCE [LARGE SCALE GENOMIC DNA]</scope>
    <source>
        <strain evidence="3">CH2 X CH6</strain>
    </source>
</reference>
<dbReference type="InParanoid" id="A7RXC4"/>
<evidence type="ECO:0000313" key="3">
    <source>
        <dbReference type="Proteomes" id="UP000001593"/>
    </source>
</evidence>
<evidence type="ECO:0000256" key="1">
    <source>
        <dbReference type="SAM" id="MobiDB-lite"/>
    </source>
</evidence>
<dbReference type="Proteomes" id="UP000001593">
    <property type="component" value="Unassembled WGS sequence"/>
</dbReference>
<proteinExistence type="predicted"/>
<sequence>MLPRIAESCDEKIQDFCETLGISSDRTTISRLDVRSNITGGADEFVNPADRKWALSRAGNLLGKRLPHSSSRFRKSVIQTQHLLAVRQKRKVTPPPQESNGPGIIDLRTQRDSRATAIKLYKDELGFGSGNDQRIRRHVSDFEKSDFTFPGLWSNEEILERINKETSERKELFEITPKEKVFKTCTVLSEKKSRKLPRCLIRHHSMNLEKKCATRVTSESLDSHSSKDRKTGMLKFDLSLKLPEEKQEKSCHRIPMLLSSNNRTQRIRDLGYYAKGVKVEAFALVASQKLRQGRSPPTSKFSKLEAIRSFNAFNYVRMNAIEIKKKRK</sequence>
<evidence type="ECO:0000313" key="2">
    <source>
        <dbReference type="EMBL" id="EDO43941.1"/>
    </source>
</evidence>
<feature type="region of interest" description="Disordered" evidence="1">
    <location>
        <begin position="88"/>
        <end position="107"/>
    </location>
</feature>